<evidence type="ECO:0000313" key="1">
    <source>
        <dbReference type="EMBL" id="RKF56785.1"/>
    </source>
</evidence>
<name>A0A420HH97_9PEZI</name>
<dbReference type="EMBL" id="MCFK01007887">
    <property type="protein sequence ID" value="RKF56785.1"/>
    <property type="molecule type" value="Genomic_DNA"/>
</dbReference>
<evidence type="ECO:0000313" key="2">
    <source>
        <dbReference type="Proteomes" id="UP000286134"/>
    </source>
</evidence>
<comment type="caution">
    <text evidence="1">The sequence shown here is derived from an EMBL/GenBank/DDBJ whole genome shotgun (WGS) entry which is preliminary data.</text>
</comment>
<sequence length="112" mass="12426">MSLVASTFRWLQLKRYQYEVNMIIIAATLYLPQHLAFLTNRAWFYYNGPSPEIVKATAAITTIEDILLPIATTVTAVLKDVTIATPAQVTSLVDLVTAGSEDKPILETVKEL</sequence>
<gene>
    <name evidence="1" type="ORF">OnM2_078042</name>
</gene>
<dbReference type="AlphaFoldDB" id="A0A420HH97"/>
<dbReference type="Proteomes" id="UP000286134">
    <property type="component" value="Unassembled WGS sequence"/>
</dbReference>
<dbReference type="OrthoDB" id="202672at2759"/>
<proteinExistence type="predicted"/>
<accession>A0A420HH97</accession>
<organism evidence="1 2">
    <name type="scientific">Erysiphe neolycopersici</name>
    <dbReference type="NCBI Taxonomy" id="212602"/>
    <lineage>
        <taxon>Eukaryota</taxon>
        <taxon>Fungi</taxon>
        <taxon>Dikarya</taxon>
        <taxon>Ascomycota</taxon>
        <taxon>Pezizomycotina</taxon>
        <taxon>Leotiomycetes</taxon>
        <taxon>Erysiphales</taxon>
        <taxon>Erysiphaceae</taxon>
        <taxon>Erysiphe</taxon>
    </lineage>
</organism>
<dbReference type="STRING" id="212602.A0A420HH97"/>
<reference evidence="1 2" key="1">
    <citation type="journal article" date="2018" name="BMC Genomics">
        <title>Comparative genome analyses reveal sequence features reflecting distinct modes of host-adaptation between dicot and monocot powdery mildew.</title>
        <authorList>
            <person name="Wu Y."/>
            <person name="Ma X."/>
            <person name="Pan Z."/>
            <person name="Kale S.D."/>
            <person name="Song Y."/>
            <person name="King H."/>
            <person name="Zhang Q."/>
            <person name="Presley C."/>
            <person name="Deng X."/>
            <person name="Wei C.I."/>
            <person name="Xiao S."/>
        </authorList>
    </citation>
    <scope>NUCLEOTIDE SEQUENCE [LARGE SCALE GENOMIC DNA]</scope>
    <source>
        <strain evidence="1">UMSG2</strain>
    </source>
</reference>
<protein>
    <submittedName>
        <fullName evidence="1">Uncharacterized protein</fullName>
    </submittedName>
</protein>
<keyword evidence="2" id="KW-1185">Reference proteome</keyword>